<organism evidence="3 4">
    <name type="scientific">Stylosanthes scabra</name>
    <dbReference type="NCBI Taxonomy" id="79078"/>
    <lineage>
        <taxon>Eukaryota</taxon>
        <taxon>Viridiplantae</taxon>
        <taxon>Streptophyta</taxon>
        <taxon>Embryophyta</taxon>
        <taxon>Tracheophyta</taxon>
        <taxon>Spermatophyta</taxon>
        <taxon>Magnoliopsida</taxon>
        <taxon>eudicotyledons</taxon>
        <taxon>Gunneridae</taxon>
        <taxon>Pentapetalae</taxon>
        <taxon>rosids</taxon>
        <taxon>fabids</taxon>
        <taxon>Fabales</taxon>
        <taxon>Fabaceae</taxon>
        <taxon>Papilionoideae</taxon>
        <taxon>50 kb inversion clade</taxon>
        <taxon>dalbergioids sensu lato</taxon>
        <taxon>Dalbergieae</taxon>
        <taxon>Pterocarpus clade</taxon>
        <taxon>Stylosanthes</taxon>
    </lineage>
</organism>
<evidence type="ECO:0000256" key="1">
    <source>
        <dbReference type="SAM" id="MobiDB-lite"/>
    </source>
</evidence>
<feature type="region of interest" description="Disordered" evidence="1">
    <location>
        <begin position="19"/>
        <end position="39"/>
    </location>
</feature>
<name>A0ABU6QRZ4_9FABA</name>
<dbReference type="Proteomes" id="UP001341840">
    <property type="component" value="Unassembled WGS sequence"/>
</dbReference>
<evidence type="ECO:0000256" key="2">
    <source>
        <dbReference type="SAM" id="Phobius"/>
    </source>
</evidence>
<keyword evidence="4" id="KW-1185">Reference proteome</keyword>
<reference evidence="3 4" key="1">
    <citation type="journal article" date="2023" name="Plants (Basel)">
        <title>Bridging the Gap: Combining Genomics and Transcriptomics Approaches to Understand Stylosanthes scabra, an Orphan Legume from the Brazilian Caatinga.</title>
        <authorList>
            <person name="Ferreira-Neto J.R.C."/>
            <person name="da Silva M.D."/>
            <person name="Binneck E."/>
            <person name="de Melo N.F."/>
            <person name="da Silva R.H."/>
            <person name="de Melo A.L.T.M."/>
            <person name="Pandolfi V."/>
            <person name="Bustamante F.O."/>
            <person name="Brasileiro-Vidal A.C."/>
            <person name="Benko-Iseppon A.M."/>
        </authorList>
    </citation>
    <scope>NUCLEOTIDE SEQUENCE [LARGE SCALE GENOMIC DNA]</scope>
    <source>
        <tissue evidence="3">Leaves</tissue>
    </source>
</reference>
<accession>A0ABU6QRZ4</accession>
<feature type="transmembrane region" description="Helical" evidence="2">
    <location>
        <begin position="64"/>
        <end position="84"/>
    </location>
</feature>
<sequence>MASNTALRSAANLVRSSQSFITKSSSGSRSFHSTGIKRGAHEPEYMHAKHMYNLDQISNRGLKMSLAVFTGFSIGVGVPIYAVIFQQNKTKSG</sequence>
<comment type="caution">
    <text evidence="3">The sequence shown here is derived from an EMBL/GenBank/DDBJ whole genome shotgun (WGS) entry which is preliminary data.</text>
</comment>
<keyword evidence="2" id="KW-1133">Transmembrane helix</keyword>
<proteinExistence type="predicted"/>
<dbReference type="PANTHER" id="PTHR36003">
    <property type="entry name" value="TONB-DEPENDENT HEME RECEPTOR A"/>
    <property type="match status" value="1"/>
</dbReference>
<evidence type="ECO:0000313" key="4">
    <source>
        <dbReference type="Proteomes" id="UP001341840"/>
    </source>
</evidence>
<gene>
    <name evidence="3" type="ORF">PIB30_083943</name>
</gene>
<evidence type="ECO:0000313" key="3">
    <source>
        <dbReference type="EMBL" id="MED6114804.1"/>
    </source>
</evidence>
<dbReference type="EMBL" id="JASCZI010001346">
    <property type="protein sequence ID" value="MED6114804.1"/>
    <property type="molecule type" value="Genomic_DNA"/>
</dbReference>
<evidence type="ECO:0008006" key="5">
    <source>
        <dbReference type="Google" id="ProtNLM"/>
    </source>
</evidence>
<keyword evidence="2" id="KW-0812">Transmembrane</keyword>
<dbReference type="PANTHER" id="PTHR36003:SF5">
    <property type="entry name" value="TONB-DEPENDENT HEME RECEPTOR A"/>
    <property type="match status" value="1"/>
</dbReference>
<keyword evidence="2" id="KW-0472">Membrane</keyword>
<protein>
    <recommendedName>
        <fullName evidence="5">SLL1 protein</fullName>
    </recommendedName>
</protein>
<feature type="compositionally biased region" description="Low complexity" evidence="1">
    <location>
        <begin position="24"/>
        <end position="33"/>
    </location>
</feature>